<dbReference type="AlphaFoldDB" id="A0A1G2EF88"/>
<keyword evidence="2" id="KW-0472">Membrane</keyword>
<evidence type="ECO:0000313" key="4">
    <source>
        <dbReference type="Proteomes" id="UP000176216"/>
    </source>
</evidence>
<comment type="caution">
    <text evidence="3">The sequence shown here is derived from an EMBL/GenBank/DDBJ whole genome shotgun (WGS) entry which is preliminary data.</text>
</comment>
<feature type="transmembrane region" description="Helical" evidence="2">
    <location>
        <begin position="268"/>
        <end position="292"/>
    </location>
</feature>
<keyword evidence="2" id="KW-0812">Transmembrane</keyword>
<name>A0A1G2EF88_9BACT</name>
<evidence type="ECO:0000256" key="1">
    <source>
        <dbReference type="SAM" id="MobiDB-lite"/>
    </source>
</evidence>
<organism evidence="3 4">
    <name type="scientific">Candidatus Nealsonbacteria bacterium RIFCSPLOWO2_02_39_8</name>
    <dbReference type="NCBI Taxonomy" id="1801674"/>
    <lineage>
        <taxon>Bacteria</taxon>
        <taxon>Candidatus Nealsoniibacteriota</taxon>
    </lineage>
</organism>
<feature type="compositionally biased region" description="Gly residues" evidence="1">
    <location>
        <begin position="695"/>
        <end position="707"/>
    </location>
</feature>
<feature type="transmembrane region" description="Helical" evidence="2">
    <location>
        <begin position="312"/>
        <end position="334"/>
    </location>
</feature>
<accession>A0A1G2EF88</accession>
<dbReference type="EMBL" id="MHMJ01000050">
    <property type="protein sequence ID" value="OGZ24446.1"/>
    <property type="molecule type" value="Genomic_DNA"/>
</dbReference>
<feature type="transmembrane region" description="Helical" evidence="2">
    <location>
        <begin position="210"/>
        <end position="230"/>
    </location>
</feature>
<sequence length="707" mass="77180">MFYKHLSFIKQYIQKHLAILAAPLVLVLVLSLLPEAAHAGTLGSILSALTYIPLSFAYLILALVTLLSGLVAELCGAFLNWITGPAFITLKYTNNEFVNLGLGITKNFVNLILVVFLIYIALAIALRLKERATKQTLVYLIIIALLVNFAPVFCGLIVDATNIVQNYFLAGIQKGVSGIVTDSLSFSDLGKTANTISDDWAAKLGIFTKLLLIIIMNISIAFALLLFAAIFFFRLIAIWILVILSPLAFVAWILPATKKFWTLWWNQFIQWSIIGIPLAFFLYLVMATTTVLNNTFRAKMTLPGISTDTVGLLNMVLPYIAITALLYFGFVIGLKTSAMGASSAIKMTKGLGKWTGRKALGATAFGLEKARANLPESVRKWGERQMTTKKWGADKGGVAGAGLRALSTINPLRYARRGFGALIGGKTVEAEQKAIEKAEKAIPENATSATLLSGFNAAMTDDTKIAYLNTAIKRKKLGDMMDEKKFGENNVITKEQLAKILKKAKKIEADGAIKKAVPDVAAKYLVTEEDIKDAQGNLKDPKIDTYAKFIVSKMNAEDYKNIAIESLKDDDVMDAILHLAKPGFIQNLINAHGMAAINAIEQTIVKKSAELNLDQENYLEKTNSGLRKFLMTGPGAGLITIPSAGQPAEQPGKIIFDNELTEKKEQAQKEYEKKQKEQEEQKQKESPKPKKPGLTGEGSGYVGGGAP</sequence>
<reference evidence="3 4" key="1">
    <citation type="journal article" date="2016" name="Nat. Commun.">
        <title>Thousands of microbial genomes shed light on interconnected biogeochemical processes in an aquifer system.</title>
        <authorList>
            <person name="Anantharaman K."/>
            <person name="Brown C.T."/>
            <person name="Hug L.A."/>
            <person name="Sharon I."/>
            <person name="Castelle C.J."/>
            <person name="Probst A.J."/>
            <person name="Thomas B.C."/>
            <person name="Singh A."/>
            <person name="Wilkins M.J."/>
            <person name="Karaoz U."/>
            <person name="Brodie E.L."/>
            <person name="Williams K.H."/>
            <person name="Hubbard S.S."/>
            <person name="Banfield J.F."/>
        </authorList>
    </citation>
    <scope>NUCLEOTIDE SEQUENCE [LARGE SCALE GENOMIC DNA]</scope>
</reference>
<protein>
    <submittedName>
        <fullName evidence="3">Uncharacterized protein</fullName>
    </submittedName>
</protein>
<evidence type="ECO:0000256" key="2">
    <source>
        <dbReference type="SAM" id="Phobius"/>
    </source>
</evidence>
<proteinExistence type="predicted"/>
<evidence type="ECO:0000313" key="3">
    <source>
        <dbReference type="EMBL" id="OGZ24446.1"/>
    </source>
</evidence>
<gene>
    <name evidence="3" type="ORF">A2W71_02025</name>
</gene>
<dbReference type="Proteomes" id="UP000176216">
    <property type="component" value="Unassembled WGS sequence"/>
</dbReference>
<keyword evidence="2" id="KW-1133">Transmembrane helix</keyword>
<feature type="transmembrane region" description="Helical" evidence="2">
    <location>
        <begin position="55"/>
        <end position="82"/>
    </location>
</feature>
<feature type="compositionally biased region" description="Basic and acidic residues" evidence="1">
    <location>
        <begin position="660"/>
        <end position="688"/>
    </location>
</feature>
<feature type="transmembrane region" description="Helical" evidence="2">
    <location>
        <begin position="236"/>
        <end position="256"/>
    </location>
</feature>
<feature type="transmembrane region" description="Helical" evidence="2">
    <location>
        <begin position="108"/>
        <end position="126"/>
    </location>
</feature>
<feature type="transmembrane region" description="Helical" evidence="2">
    <location>
        <begin position="138"/>
        <end position="158"/>
    </location>
</feature>
<feature type="region of interest" description="Disordered" evidence="1">
    <location>
        <begin position="656"/>
        <end position="707"/>
    </location>
</feature>